<reference evidence="1" key="3">
    <citation type="submission" date="2025-09" db="UniProtKB">
        <authorList>
            <consortium name="Ensembl"/>
        </authorList>
    </citation>
    <scope>IDENTIFICATION</scope>
</reference>
<reference evidence="1" key="2">
    <citation type="submission" date="2025-08" db="UniProtKB">
        <authorList>
            <consortium name="Ensembl"/>
        </authorList>
    </citation>
    <scope>IDENTIFICATION</scope>
</reference>
<keyword evidence="2" id="KW-1185">Reference proteome</keyword>
<evidence type="ECO:0000313" key="2">
    <source>
        <dbReference type="Proteomes" id="UP000314982"/>
    </source>
</evidence>
<dbReference type="AlphaFoldDB" id="A0A4W5MCN9"/>
<sequence length="91" mass="10436">MVTNMDSIPKVLREHVNAQTKEYNNSPSDTFWEVHNVIRIAPHEAKAIHHQIGHAQCESLKREDLVNLAVVMEDESTQERVLASEEFNITN</sequence>
<dbReference type="InterPro" id="IPR013783">
    <property type="entry name" value="Ig-like_fold"/>
</dbReference>
<dbReference type="GO" id="GO:0003810">
    <property type="term" value="F:protein-glutamine gamma-glutamyltransferase activity"/>
    <property type="evidence" value="ECO:0007669"/>
    <property type="project" value="InterPro"/>
</dbReference>
<protein>
    <submittedName>
        <fullName evidence="1">Uncharacterized protein</fullName>
    </submittedName>
</protein>
<dbReference type="Gene3D" id="2.60.40.10">
    <property type="entry name" value="Immunoglobulins"/>
    <property type="match status" value="1"/>
</dbReference>
<reference evidence="2" key="1">
    <citation type="submission" date="2018-06" db="EMBL/GenBank/DDBJ databases">
        <title>Genome assembly of Danube salmon.</title>
        <authorList>
            <person name="Macqueen D.J."/>
            <person name="Gundappa M.K."/>
        </authorList>
    </citation>
    <scope>NUCLEOTIDE SEQUENCE [LARGE SCALE GENOMIC DNA]</scope>
</reference>
<dbReference type="STRING" id="62062.ENSHHUP00000036551"/>
<dbReference type="Proteomes" id="UP000314982">
    <property type="component" value="Unassembled WGS sequence"/>
</dbReference>
<organism evidence="1 2">
    <name type="scientific">Hucho hucho</name>
    <name type="common">huchen</name>
    <dbReference type="NCBI Taxonomy" id="62062"/>
    <lineage>
        <taxon>Eukaryota</taxon>
        <taxon>Metazoa</taxon>
        <taxon>Chordata</taxon>
        <taxon>Craniata</taxon>
        <taxon>Vertebrata</taxon>
        <taxon>Euteleostomi</taxon>
        <taxon>Actinopterygii</taxon>
        <taxon>Neopterygii</taxon>
        <taxon>Teleostei</taxon>
        <taxon>Protacanthopterygii</taxon>
        <taxon>Salmoniformes</taxon>
        <taxon>Salmonidae</taxon>
        <taxon>Salmoninae</taxon>
        <taxon>Hucho</taxon>
    </lineage>
</organism>
<proteinExistence type="predicted"/>
<dbReference type="Ensembl" id="ENSHHUT00000038010.1">
    <property type="protein sequence ID" value="ENSHHUP00000036551.1"/>
    <property type="gene ID" value="ENSHHUG00000022941.1"/>
</dbReference>
<dbReference type="SUPFAM" id="SSF49309">
    <property type="entry name" value="Transglutaminase, two C-terminal domains"/>
    <property type="match status" value="1"/>
</dbReference>
<name>A0A4W5MCN9_9TELE</name>
<accession>A0A4W5MCN9</accession>
<dbReference type="InterPro" id="IPR036238">
    <property type="entry name" value="Transglutaminase_C_sf"/>
</dbReference>
<evidence type="ECO:0000313" key="1">
    <source>
        <dbReference type="Ensembl" id="ENSHHUP00000036551.1"/>
    </source>
</evidence>